<keyword evidence="2 3" id="KW-0802">TPR repeat</keyword>
<name>A0A4P7NYA0_9GAMM</name>
<keyword evidence="5" id="KW-0812">Transmembrane</keyword>
<evidence type="ECO:0000256" key="1">
    <source>
        <dbReference type="ARBA" id="ARBA00022737"/>
    </source>
</evidence>
<feature type="repeat" description="TPR" evidence="3">
    <location>
        <begin position="264"/>
        <end position="297"/>
    </location>
</feature>
<keyword evidence="1" id="KW-0677">Repeat</keyword>
<evidence type="ECO:0000256" key="4">
    <source>
        <dbReference type="SAM" id="MobiDB-lite"/>
    </source>
</evidence>
<dbReference type="PANTHER" id="PTHR45586:SF1">
    <property type="entry name" value="LIPOPOLYSACCHARIDE ASSEMBLY PROTEIN B"/>
    <property type="match status" value="1"/>
</dbReference>
<dbReference type="InterPro" id="IPR011990">
    <property type="entry name" value="TPR-like_helical_dom_sf"/>
</dbReference>
<proteinExistence type="predicted"/>
<protein>
    <submittedName>
        <fullName evidence="6">Tetratricopeptide repeat protein</fullName>
    </submittedName>
</protein>
<dbReference type="PANTHER" id="PTHR45586">
    <property type="entry name" value="TPR REPEAT-CONTAINING PROTEIN PA4667"/>
    <property type="match status" value="1"/>
</dbReference>
<dbReference type="OrthoDB" id="5612599at2"/>
<dbReference type="SUPFAM" id="SSF48452">
    <property type="entry name" value="TPR-like"/>
    <property type="match status" value="1"/>
</dbReference>
<dbReference type="AlphaFoldDB" id="A0A4P7NYA0"/>
<dbReference type="PROSITE" id="PS50005">
    <property type="entry name" value="TPR"/>
    <property type="match status" value="2"/>
</dbReference>
<feature type="compositionally biased region" description="Basic and acidic residues" evidence="4">
    <location>
        <begin position="97"/>
        <end position="107"/>
    </location>
</feature>
<dbReference type="RefSeq" id="WP_135795339.1">
    <property type="nucleotide sequence ID" value="NZ_CP032096.1"/>
</dbReference>
<evidence type="ECO:0000256" key="5">
    <source>
        <dbReference type="SAM" id="Phobius"/>
    </source>
</evidence>
<accession>A0A4P7NYA0</accession>
<gene>
    <name evidence="6" type="ORF">GHNINEIG_00678</name>
</gene>
<sequence length="357" mass="39969">MSAQDILQAMRFKQEQTLDYSKLVLSSLVVMTLLLGLGYYGVIYFQKQSDKMTTELQQYQATEAPLKDKTLEFVDHTFSETADKNTHLAAVQTDGHQPVKEKQKQVEKQSNGTVGGESSIEKTVQSPSAVPIEKTEVKSEQPSSLKMIHEPGKQLKIVSSIQVSDEVLGYAAYQKNDFQQAKLHYLAALKKNPKSLAALFGLGATSAKQGEVHAALNFYRRALDISPYNKEAETAVAILEATLTESEPASKRLKFMINQSPSNAKLHAALGHQYAKQKNWLKAQKQYFKAYQLNPDNADYALNLAISLDRIGQYSLAKHYYQQALVFSQQKKTEASAKRIKNRLLTLQQYLEQGGDQ</sequence>
<keyword evidence="5" id="KW-0472">Membrane</keyword>
<keyword evidence="7" id="KW-1185">Reference proteome</keyword>
<evidence type="ECO:0000256" key="2">
    <source>
        <dbReference type="ARBA" id="ARBA00022803"/>
    </source>
</evidence>
<evidence type="ECO:0000256" key="3">
    <source>
        <dbReference type="PROSITE-ProRule" id="PRU00339"/>
    </source>
</evidence>
<dbReference type="Gene3D" id="1.25.40.10">
    <property type="entry name" value="Tetratricopeptide repeat domain"/>
    <property type="match status" value="2"/>
</dbReference>
<dbReference type="InterPro" id="IPR019734">
    <property type="entry name" value="TPR_rpt"/>
</dbReference>
<dbReference type="SMART" id="SM00028">
    <property type="entry name" value="TPR"/>
    <property type="match status" value="4"/>
</dbReference>
<dbReference type="InterPro" id="IPR051012">
    <property type="entry name" value="CellSynth/LPSAsmb/PSIAsmb"/>
</dbReference>
<organism evidence="6 7">
    <name type="scientific">Hydrogenovibrio crunogenus</name>
    <dbReference type="NCBI Taxonomy" id="39765"/>
    <lineage>
        <taxon>Bacteria</taxon>
        <taxon>Pseudomonadati</taxon>
        <taxon>Pseudomonadota</taxon>
        <taxon>Gammaproteobacteria</taxon>
        <taxon>Thiotrichales</taxon>
        <taxon>Piscirickettsiaceae</taxon>
        <taxon>Hydrogenovibrio</taxon>
    </lineage>
</organism>
<keyword evidence="5" id="KW-1133">Transmembrane helix</keyword>
<feature type="transmembrane region" description="Helical" evidence="5">
    <location>
        <begin position="20"/>
        <end position="42"/>
    </location>
</feature>
<evidence type="ECO:0000313" key="6">
    <source>
        <dbReference type="EMBL" id="QBZ82646.1"/>
    </source>
</evidence>
<dbReference type="Proteomes" id="UP000296201">
    <property type="component" value="Chromosome"/>
</dbReference>
<feature type="region of interest" description="Disordered" evidence="4">
    <location>
        <begin position="93"/>
        <end position="132"/>
    </location>
</feature>
<feature type="repeat" description="TPR" evidence="3">
    <location>
        <begin position="196"/>
        <end position="229"/>
    </location>
</feature>
<dbReference type="Pfam" id="PF13432">
    <property type="entry name" value="TPR_16"/>
    <property type="match status" value="1"/>
</dbReference>
<dbReference type="EMBL" id="CP032096">
    <property type="protein sequence ID" value="QBZ82646.1"/>
    <property type="molecule type" value="Genomic_DNA"/>
</dbReference>
<evidence type="ECO:0000313" key="7">
    <source>
        <dbReference type="Proteomes" id="UP000296201"/>
    </source>
</evidence>
<reference evidence="6 7" key="1">
    <citation type="submission" date="2018-08" db="EMBL/GenBank/DDBJ databases">
        <title>Horizontal acquisition of hydrogen conversion ability and other habitat adaptations in Hydrogenovibrio crunogenus strains.</title>
        <authorList>
            <person name="Gonnella G."/>
            <person name="Adam N."/>
            <person name="Perner M."/>
        </authorList>
    </citation>
    <scope>NUCLEOTIDE SEQUENCE [LARGE SCALE GENOMIC DNA]</scope>
    <source>
        <strain evidence="6 7">SP-41</strain>
    </source>
</reference>